<accession>A0A0D7A338</accession>
<reference evidence="2 3" key="1">
    <citation type="journal article" date="2015" name="Fungal Genet. Biol.">
        <title>Evolution of novel wood decay mechanisms in Agaricales revealed by the genome sequences of Fistulina hepatica and Cylindrobasidium torrendii.</title>
        <authorList>
            <person name="Floudas D."/>
            <person name="Held B.W."/>
            <person name="Riley R."/>
            <person name="Nagy L.G."/>
            <person name="Koehler G."/>
            <person name="Ransdell A.S."/>
            <person name="Younus H."/>
            <person name="Chow J."/>
            <person name="Chiniquy J."/>
            <person name="Lipzen A."/>
            <person name="Tritt A."/>
            <person name="Sun H."/>
            <person name="Haridas S."/>
            <person name="LaButti K."/>
            <person name="Ohm R.A."/>
            <person name="Kues U."/>
            <person name="Blanchette R.A."/>
            <person name="Grigoriev I.V."/>
            <person name="Minto R.E."/>
            <person name="Hibbett D.S."/>
        </authorList>
    </citation>
    <scope>NUCLEOTIDE SEQUENCE [LARGE SCALE GENOMIC DNA]</scope>
    <source>
        <strain evidence="2 3">ATCC 64428</strain>
    </source>
</reference>
<protein>
    <submittedName>
        <fullName evidence="2">DnaJ-domain-containing protein</fullName>
    </submittedName>
</protein>
<dbReference type="GO" id="GO:0051087">
    <property type="term" value="F:protein-folding chaperone binding"/>
    <property type="evidence" value="ECO:0007669"/>
    <property type="project" value="TreeGrafter"/>
</dbReference>
<name>A0A0D7A338_9AGAR</name>
<organism evidence="2 3">
    <name type="scientific">Fistulina hepatica ATCC 64428</name>
    <dbReference type="NCBI Taxonomy" id="1128425"/>
    <lineage>
        <taxon>Eukaryota</taxon>
        <taxon>Fungi</taxon>
        <taxon>Dikarya</taxon>
        <taxon>Basidiomycota</taxon>
        <taxon>Agaricomycotina</taxon>
        <taxon>Agaricomycetes</taxon>
        <taxon>Agaricomycetidae</taxon>
        <taxon>Agaricales</taxon>
        <taxon>Fistulinaceae</taxon>
        <taxon>Fistulina</taxon>
    </lineage>
</organism>
<dbReference type="PRINTS" id="PR00625">
    <property type="entry name" value="JDOMAIN"/>
</dbReference>
<dbReference type="GO" id="GO:0051082">
    <property type="term" value="F:unfolded protein binding"/>
    <property type="evidence" value="ECO:0007669"/>
    <property type="project" value="TreeGrafter"/>
</dbReference>
<dbReference type="PANTHER" id="PTHR43948:SF21">
    <property type="entry name" value="DNAJ DOMAIN-CONTAINING PROTEIN"/>
    <property type="match status" value="1"/>
</dbReference>
<dbReference type="SUPFAM" id="SSF46565">
    <property type="entry name" value="Chaperone J-domain"/>
    <property type="match status" value="1"/>
</dbReference>
<evidence type="ECO:0000313" key="2">
    <source>
        <dbReference type="EMBL" id="KIY45427.1"/>
    </source>
</evidence>
<proteinExistence type="predicted"/>
<dbReference type="Proteomes" id="UP000054144">
    <property type="component" value="Unassembled WGS sequence"/>
</dbReference>
<dbReference type="GO" id="GO:0005737">
    <property type="term" value="C:cytoplasm"/>
    <property type="evidence" value="ECO:0007669"/>
    <property type="project" value="TreeGrafter"/>
</dbReference>
<evidence type="ECO:0000313" key="3">
    <source>
        <dbReference type="Proteomes" id="UP000054144"/>
    </source>
</evidence>
<dbReference type="InterPro" id="IPR036869">
    <property type="entry name" value="J_dom_sf"/>
</dbReference>
<evidence type="ECO:0000259" key="1">
    <source>
        <dbReference type="PROSITE" id="PS50076"/>
    </source>
</evidence>
<dbReference type="InterPro" id="IPR001623">
    <property type="entry name" value="DnaJ_domain"/>
</dbReference>
<dbReference type="Gene3D" id="1.10.287.110">
    <property type="entry name" value="DnaJ domain"/>
    <property type="match status" value="1"/>
</dbReference>
<dbReference type="AlphaFoldDB" id="A0A0D7A338"/>
<dbReference type="Pfam" id="PF00226">
    <property type="entry name" value="DnaJ"/>
    <property type="match status" value="1"/>
</dbReference>
<feature type="domain" description="J" evidence="1">
    <location>
        <begin position="6"/>
        <end position="76"/>
    </location>
</feature>
<gene>
    <name evidence="2" type="ORF">FISHEDRAFT_49407</name>
</gene>
<dbReference type="GO" id="GO:0005634">
    <property type="term" value="C:nucleus"/>
    <property type="evidence" value="ECO:0007669"/>
    <property type="project" value="TreeGrafter"/>
</dbReference>
<dbReference type="EMBL" id="KN882048">
    <property type="protein sequence ID" value="KIY45427.1"/>
    <property type="molecule type" value="Genomic_DNA"/>
</dbReference>
<dbReference type="OrthoDB" id="442087at2759"/>
<keyword evidence="3" id="KW-1185">Reference proteome</keyword>
<dbReference type="GO" id="GO:0044183">
    <property type="term" value="F:protein folding chaperone"/>
    <property type="evidence" value="ECO:0007669"/>
    <property type="project" value="TreeGrafter"/>
</dbReference>
<dbReference type="PANTHER" id="PTHR43948">
    <property type="entry name" value="DNAJ HOMOLOG SUBFAMILY B"/>
    <property type="match status" value="1"/>
</dbReference>
<dbReference type="PROSITE" id="PS50076">
    <property type="entry name" value="DNAJ_2"/>
    <property type="match status" value="1"/>
</dbReference>
<dbReference type="SMART" id="SM00271">
    <property type="entry name" value="DnaJ"/>
    <property type="match status" value="1"/>
</dbReference>
<sequence>MPTFPDYYRVLGIPQSASQEEIRQAYKRESLKTHPDRLAKATASEKHEATQKFQAVADAYYILSDPKRRKEYDDLYASRSDRATDPGASSNFFTQFASMFGTGGAAGADAANNGRPDANGIFTDVFAELLRPEVEHYAPWWKYAGTVCGAGMGFIIANFPGLVAGGVVGNRLGAIRDAKGKSVAAVFNQLGGDQKAQILRALAIKVLGAAFQS</sequence>
<dbReference type="CDD" id="cd06257">
    <property type="entry name" value="DnaJ"/>
    <property type="match status" value="1"/>
</dbReference>